<name>A0A815KUX3_9BILA</name>
<comment type="subcellular location">
    <subcellularLocation>
        <location evidence="9">Endomembrane system</location>
        <topology evidence="9">Single-pass membrane protein</topology>
    </subcellularLocation>
    <subcellularLocation>
        <location evidence="1">Membrane</location>
        <topology evidence="1">Single-pass type II membrane protein</topology>
    </subcellularLocation>
</comment>
<evidence type="ECO:0000256" key="3">
    <source>
        <dbReference type="ARBA" id="ARBA00022676"/>
    </source>
</evidence>
<dbReference type="EMBL" id="CAJNOQ010017376">
    <property type="protein sequence ID" value="CAF1398060.1"/>
    <property type="molecule type" value="Genomic_DNA"/>
</dbReference>
<dbReference type="EMBL" id="CAJOBC010082793">
    <property type="protein sequence ID" value="CAF4292104.1"/>
    <property type="molecule type" value="Genomic_DNA"/>
</dbReference>
<dbReference type="InterPro" id="IPR003378">
    <property type="entry name" value="Fringe-like_glycosylTrfase"/>
</dbReference>
<keyword evidence="3" id="KW-0328">Glycosyltransferase</keyword>
<organism evidence="12 15">
    <name type="scientific">Didymodactylos carnosus</name>
    <dbReference type="NCBI Taxonomy" id="1234261"/>
    <lineage>
        <taxon>Eukaryota</taxon>
        <taxon>Metazoa</taxon>
        <taxon>Spiralia</taxon>
        <taxon>Gnathifera</taxon>
        <taxon>Rotifera</taxon>
        <taxon>Eurotatoria</taxon>
        <taxon>Bdelloidea</taxon>
        <taxon>Philodinida</taxon>
        <taxon>Philodinidae</taxon>
        <taxon>Didymodactylos</taxon>
    </lineage>
</organism>
<evidence type="ECO:0000259" key="10">
    <source>
        <dbReference type="Pfam" id="PF02434"/>
    </source>
</evidence>
<evidence type="ECO:0000256" key="9">
    <source>
        <dbReference type="ARBA" id="ARBA00037847"/>
    </source>
</evidence>
<evidence type="ECO:0000256" key="6">
    <source>
        <dbReference type="ARBA" id="ARBA00022968"/>
    </source>
</evidence>
<evidence type="ECO:0000313" key="15">
    <source>
        <dbReference type="Proteomes" id="UP000663829"/>
    </source>
</evidence>
<evidence type="ECO:0000313" key="14">
    <source>
        <dbReference type="EMBL" id="CAF4292104.1"/>
    </source>
</evidence>
<comment type="caution">
    <text evidence="12">The sequence shown here is derived from an EMBL/GenBank/DDBJ whole genome shotgun (WGS) entry which is preliminary data.</text>
</comment>
<dbReference type="Pfam" id="PF02434">
    <property type="entry name" value="Fringe"/>
    <property type="match status" value="1"/>
</dbReference>
<evidence type="ECO:0000256" key="2">
    <source>
        <dbReference type="ARBA" id="ARBA00008661"/>
    </source>
</evidence>
<dbReference type="EMBL" id="CAJOBA010041250">
    <property type="protein sequence ID" value="CAF4110399.1"/>
    <property type="molecule type" value="Genomic_DNA"/>
</dbReference>
<keyword evidence="8" id="KW-0472">Membrane</keyword>
<dbReference type="GO" id="GO:0016757">
    <property type="term" value="F:glycosyltransferase activity"/>
    <property type="evidence" value="ECO:0007669"/>
    <property type="project" value="UniProtKB-KW"/>
</dbReference>
<dbReference type="Proteomes" id="UP000677228">
    <property type="component" value="Unassembled WGS sequence"/>
</dbReference>
<sequence>QSLSLLSFSTFNTPIVNRLLILIRTSHHCESRLKYLLTSWIPSLKYNQQKHNIYLLTDQYIKNSSYDKFKNVILTDCPQSHKIFDLCCKTANEFELYYNLTKKGAKFDWMCRFDDDHYVNLDNLYTYLNKLNSSKPYYIGRTSRHPVKIPGKNETFRFATYGAGVCYSKVLLTKLHNYINKSITPNDCIKTRFSDDAYVGYIVEYKLNISLTTLNNQLHSHLESLKISFHRLTLENLLEAITFGFSWDRYQLKWMPIIHEIIQLSIKYQKDQHSLMLLWNFLRDYEKSHPENITGKFDDSCTSYHREEKLAVIKTSNKAILLTTKLQLMNTPTVQKKQTIM</sequence>
<dbReference type="AlphaFoldDB" id="A0A815KUX3"/>
<dbReference type="GO" id="GO:0016020">
    <property type="term" value="C:membrane"/>
    <property type="evidence" value="ECO:0007669"/>
    <property type="project" value="UniProtKB-SubCell"/>
</dbReference>
<comment type="similarity">
    <text evidence="2">Belongs to the glycosyltransferase 31 family.</text>
</comment>
<evidence type="ECO:0000256" key="8">
    <source>
        <dbReference type="ARBA" id="ARBA00023136"/>
    </source>
</evidence>
<evidence type="ECO:0000256" key="1">
    <source>
        <dbReference type="ARBA" id="ARBA00004606"/>
    </source>
</evidence>
<keyword evidence="4" id="KW-0808">Transferase</keyword>
<proteinExistence type="inferred from homology"/>
<dbReference type="EMBL" id="CAJNOK010019666">
    <property type="protein sequence ID" value="CAF1303649.1"/>
    <property type="molecule type" value="Genomic_DNA"/>
</dbReference>
<dbReference type="Proteomes" id="UP000663829">
    <property type="component" value="Unassembled WGS sequence"/>
</dbReference>
<dbReference type="Proteomes" id="UP000681722">
    <property type="component" value="Unassembled WGS sequence"/>
</dbReference>
<evidence type="ECO:0000313" key="12">
    <source>
        <dbReference type="EMBL" id="CAF1398060.1"/>
    </source>
</evidence>
<accession>A0A815KUX3</accession>
<keyword evidence="6" id="KW-0735">Signal-anchor</keyword>
<evidence type="ECO:0000256" key="4">
    <source>
        <dbReference type="ARBA" id="ARBA00022679"/>
    </source>
</evidence>
<feature type="domain" description="Fringe-like glycosyltransferase" evidence="10">
    <location>
        <begin position="19"/>
        <end position="248"/>
    </location>
</feature>
<evidence type="ECO:0000313" key="13">
    <source>
        <dbReference type="EMBL" id="CAF4110399.1"/>
    </source>
</evidence>
<dbReference type="Gene3D" id="3.90.550.50">
    <property type="match status" value="1"/>
</dbReference>
<reference evidence="12" key="1">
    <citation type="submission" date="2021-02" db="EMBL/GenBank/DDBJ databases">
        <authorList>
            <person name="Nowell W R."/>
        </authorList>
    </citation>
    <scope>NUCLEOTIDE SEQUENCE</scope>
</reference>
<dbReference type="GO" id="GO:0012505">
    <property type="term" value="C:endomembrane system"/>
    <property type="evidence" value="ECO:0007669"/>
    <property type="project" value="UniProtKB-SubCell"/>
</dbReference>
<evidence type="ECO:0000313" key="11">
    <source>
        <dbReference type="EMBL" id="CAF1303649.1"/>
    </source>
</evidence>
<keyword evidence="15" id="KW-1185">Reference proteome</keyword>
<keyword evidence="5" id="KW-0812">Transmembrane</keyword>
<evidence type="ECO:0000256" key="5">
    <source>
        <dbReference type="ARBA" id="ARBA00022692"/>
    </source>
</evidence>
<evidence type="ECO:0000256" key="7">
    <source>
        <dbReference type="ARBA" id="ARBA00022989"/>
    </source>
</evidence>
<dbReference type="PANTHER" id="PTHR10811">
    <property type="entry name" value="FRINGE-RELATED"/>
    <property type="match status" value="1"/>
</dbReference>
<dbReference type="Proteomes" id="UP000682733">
    <property type="component" value="Unassembled WGS sequence"/>
</dbReference>
<feature type="non-terminal residue" evidence="12">
    <location>
        <position position="1"/>
    </location>
</feature>
<keyword evidence="7" id="KW-1133">Transmembrane helix</keyword>
<protein>
    <recommendedName>
        <fullName evidence="10">Fringe-like glycosyltransferase domain-containing protein</fullName>
    </recommendedName>
</protein>
<dbReference type="OrthoDB" id="8959630at2759"/>
<gene>
    <name evidence="12" type="ORF">GPM918_LOCUS33127</name>
    <name evidence="11" type="ORF">OVA965_LOCUS28652</name>
    <name evidence="14" type="ORF">SRO942_LOCUS33805</name>
    <name evidence="13" type="ORF">TMI583_LOCUS29412</name>
</gene>